<comment type="caution">
    <text evidence="1">The sequence shown here is derived from an EMBL/GenBank/DDBJ whole genome shotgun (WGS) entry which is preliminary data.</text>
</comment>
<keyword evidence="2" id="KW-1185">Reference proteome</keyword>
<proteinExistence type="predicted"/>
<organism evidence="1 2">
    <name type="scientific">Racocetra persica</name>
    <dbReference type="NCBI Taxonomy" id="160502"/>
    <lineage>
        <taxon>Eukaryota</taxon>
        <taxon>Fungi</taxon>
        <taxon>Fungi incertae sedis</taxon>
        <taxon>Mucoromycota</taxon>
        <taxon>Glomeromycotina</taxon>
        <taxon>Glomeromycetes</taxon>
        <taxon>Diversisporales</taxon>
        <taxon>Gigasporaceae</taxon>
        <taxon>Racocetra</taxon>
    </lineage>
</organism>
<evidence type="ECO:0000313" key="1">
    <source>
        <dbReference type="EMBL" id="CAG8602541.1"/>
    </source>
</evidence>
<gene>
    <name evidence="1" type="ORF">RPERSI_LOCUS5976</name>
</gene>
<dbReference type="Proteomes" id="UP000789920">
    <property type="component" value="Unassembled WGS sequence"/>
</dbReference>
<name>A0ACA9MRI6_9GLOM</name>
<protein>
    <submittedName>
        <fullName evidence="1">21375_t:CDS:1</fullName>
    </submittedName>
</protein>
<feature type="non-terminal residue" evidence="1">
    <location>
        <position position="1"/>
    </location>
</feature>
<sequence length="94" mass="10592">TFSSQNNEIQTCNENLNKTKTDYLSMDGPKVLNMNVPDTSTMDELYVENSQDDETITDQLNTDLEEHDDEMSGGPNNEVEIVSEDIPKDVVFDS</sequence>
<reference evidence="1" key="1">
    <citation type="submission" date="2021-06" db="EMBL/GenBank/DDBJ databases">
        <authorList>
            <person name="Kallberg Y."/>
            <person name="Tangrot J."/>
            <person name="Rosling A."/>
        </authorList>
    </citation>
    <scope>NUCLEOTIDE SEQUENCE</scope>
    <source>
        <strain evidence="1">MA461A</strain>
    </source>
</reference>
<evidence type="ECO:0000313" key="2">
    <source>
        <dbReference type="Proteomes" id="UP000789920"/>
    </source>
</evidence>
<accession>A0ACA9MRI6</accession>
<dbReference type="EMBL" id="CAJVQC010009269">
    <property type="protein sequence ID" value="CAG8602541.1"/>
    <property type="molecule type" value="Genomic_DNA"/>
</dbReference>